<proteinExistence type="predicted"/>
<evidence type="ECO:0000313" key="3">
    <source>
        <dbReference type="Proteomes" id="UP000664034"/>
    </source>
</evidence>
<dbReference type="RefSeq" id="WP_207364149.1">
    <property type="nucleotide sequence ID" value="NZ_JAFMYV010000003.1"/>
</dbReference>
<dbReference type="Proteomes" id="UP000664034">
    <property type="component" value="Unassembled WGS sequence"/>
</dbReference>
<protein>
    <submittedName>
        <fullName evidence="2">DUF2141 domain-containing protein</fullName>
    </submittedName>
</protein>
<keyword evidence="1" id="KW-0732">Signal</keyword>
<feature type="chain" id="PRO_5036745807" evidence="1">
    <location>
        <begin position="23"/>
        <end position="139"/>
    </location>
</feature>
<feature type="signal peptide" evidence="1">
    <location>
        <begin position="1"/>
        <end position="22"/>
    </location>
</feature>
<name>A0A939K5L4_9BACT</name>
<evidence type="ECO:0000313" key="2">
    <source>
        <dbReference type="EMBL" id="MBO0936595.1"/>
    </source>
</evidence>
<dbReference type="AlphaFoldDB" id="A0A939K5L4"/>
<evidence type="ECO:0000256" key="1">
    <source>
        <dbReference type="SAM" id="SignalP"/>
    </source>
</evidence>
<keyword evidence="3" id="KW-1185">Reference proteome</keyword>
<reference evidence="2" key="1">
    <citation type="submission" date="2021-03" db="EMBL/GenBank/DDBJ databases">
        <title>Fibrella sp. HMF5335 genome sequencing and assembly.</title>
        <authorList>
            <person name="Kang H."/>
            <person name="Kim H."/>
            <person name="Bae S."/>
            <person name="Joh K."/>
        </authorList>
    </citation>
    <scope>NUCLEOTIDE SEQUENCE</scope>
    <source>
        <strain evidence="2">HMF5335</strain>
    </source>
</reference>
<accession>A0A939K5L4</accession>
<organism evidence="2 3">
    <name type="scientific">Fibrella rubiginis</name>
    <dbReference type="NCBI Taxonomy" id="2817060"/>
    <lineage>
        <taxon>Bacteria</taxon>
        <taxon>Pseudomonadati</taxon>
        <taxon>Bacteroidota</taxon>
        <taxon>Cytophagia</taxon>
        <taxon>Cytophagales</taxon>
        <taxon>Spirosomataceae</taxon>
        <taxon>Fibrella</taxon>
    </lineage>
</organism>
<dbReference type="Pfam" id="PF09912">
    <property type="entry name" value="DUF2141"/>
    <property type="match status" value="1"/>
</dbReference>
<dbReference type="InterPro" id="IPR018673">
    <property type="entry name" value="DUF2141"/>
</dbReference>
<comment type="caution">
    <text evidence="2">The sequence shown here is derived from an EMBL/GenBank/DDBJ whole genome shotgun (WGS) entry which is preliminary data.</text>
</comment>
<sequence>MLIFLAALLVLLHSPASPPRKATLTVEIRNIQEADGRIQLGLFKPSPNFPDKCKPFEARMIAATKGSVRLAFDVEPGEYALAAYHDVNSNGRLDTRLFGIPKEPYGFSNNVRPRMSAPTFADCRVVMGDANKAIYILLK</sequence>
<gene>
    <name evidence="2" type="ORF">J2I47_08580</name>
</gene>
<dbReference type="EMBL" id="JAFMYV010000003">
    <property type="protein sequence ID" value="MBO0936595.1"/>
    <property type="molecule type" value="Genomic_DNA"/>
</dbReference>